<accession>A0ABQ2GQQ6</accession>
<evidence type="ECO:0000259" key="7">
    <source>
        <dbReference type="Pfam" id="PF04952"/>
    </source>
</evidence>
<comment type="catalytic activity">
    <reaction evidence="5">
        <text>N-succinyl-L-glutamate + H2O = L-glutamate + succinate</text>
        <dbReference type="Rhea" id="RHEA:15169"/>
        <dbReference type="ChEBI" id="CHEBI:15377"/>
        <dbReference type="ChEBI" id="CHEBI:29985"/>
        <dbReference type="ChEBI" id="CHEBI:30031"/>
        <dbReference type="ChEBI" id="CHEBI:58763"/>
        <dbReference type="EC" id="3.5.1.96"/>
    </reaction>
</comment>
<dbReference type="Gene3D" id="3.40.630.10">
    <property type="entry name" value="Zn peptidases"/>
    <property type="match status" value="1"/>
</dbReference>
<sequence>MTEQYGLSLGKLLELTLAGREPAEKIQVTSSGIRLQWLSEGALLVKPANGTDAGVDLLLSAGIHGNETAPIEMLDRLLKGIARGEIKPRIRILFLLGNPEAMRRNVRFVEQDMNRLFNGKHALTSGFEAQRADQLERLVTQFFSEPERLRLHYDLHTAIRGSAIERFALYPWSEGRAHSQAEMVRLEAAGIDAVLLQSKPGITFSAYSYAAHQAEAFTLELGKARPFGQNAGVDVSLLEARLKAMIEQCEPELPQKLERLKVFHVSREIIKQSEAFRLHLADDVANFSPLPEGYLLAEDGPQKWVVTETDARIIFPNPNVKPGLRAGILIVPTTAVDNS</sequence>
<dbReference type="HAMAP" id="MF_00767">
    <property type="entry name" value="Arg_catab_AstE"/>
    <property type="match status" value="1"/>
</dbReference>
<organism evidence="9 10">
    <name type="scientific">Pseudomonas asuensis</name>
    <dbReference type="NCBI Taxonomy" id="1825787"/>
    <lineage>
        <taxon>Bacteria</taxon>
        <taxon>Pseudomonadati</taxon>
        <taxon>Pseudomonadota</taxon>
        <taxon>Gammaproteobacteria</taxon>
        <taxon>Pseudomonadales</taxon>
        <taxon>Pseudomonadaceae</taxon>
        <taxon>Pseudomonas</taxon>
    </lineage>
</organism>
<keyword evidence="3 5" id="KW-0378">Hydrolase</keyword>
<dbReference type="Pfam" id="PF04952">
    <property type="entry name" value="AstE_AspA_hybrid"/>
    <property type="match status" value="1"/>
</dbReference>
<evidence type="ECO:0000313" key="10">
    <source>
        <dbReference type="Proteomes" id="UP000616499"/>
    </source>
</evidence>
<comment type="cofactor">
    <cofactor evidence="5">
        <name>Zn(2+)</name>
        <dbReference type="ChEBI" id="CHEBI:29105"/>
    </cofactor>
    <text evidence="5">Binds 1 zinc ion per subunit.</text>
</comment>
<feature type="domain" description="AstE/AspA barrel-sandwich hybrid" evidence="7">
    <location>
        <begin position="259"/>
        <end position="332"/>
    </location>
</feature>
<dbReference type="NCBIfam" id="NF003706">
    <property type="entry name" value="PRK05324.1"/>
    <property type="match status" value="1"/>
</dbReference>
<dbReference type="InterPro" id="IPR055438">
    <property type="entry name" value="AstE_AspA_cat"/>
</dbReference>
<evidence type="ECO:0000259" key="8">
    <source>
        <dbReference type="Pfam" id="PF24827"/>
    </source>
</evidence>
<comment type="caution">
    <text evidence="9">The sequence shown here is derived from an EMBL/GenBank/DDBJ whole genome shotgun (WGS) entry which is preliminary data.</text>
</comment>
<evidence type="ECO:0000256" key="2">
    <source>
        <dbReference type="ARBA" id="ARBA00022723"/>
    </source>
</evidence>
<keyword evidence="4 5" id="KW-0862">Zinc</keyword>
<dbReference type="NCBIfam" id="TIGR03242">
    <property type="entry name" value="arg_catab_astE"/>
    <property type="match status" value="1"/>
</dbReference>
<protein>
    <recommendedName>
        <fullName evidence="5 6">Succinylglutamate desuccinylase</fullName>
        <ecNumber evidence="5 6">3.5.1.96</ecNumber>
    </recommendedName>
</protein>
<keyword evidence="1 5" id="KW-0056">Arginine metabolism</keyword>
<feature type="domain" description="Succinylglutamate desuccinylase/Aspartoacylase catalytic" evidence="8">
    <location>
        <begin position="54"/>
        <end position="242"/>
    </location>
</feature>
<comment type="similarity">
    <text evidence="5">Belongs to the AspA/AstE family. Succinylglutamate desuccinylase subfamily.</text>
</comment>
<dbReference type="EC" id="3.5.1.96" evidence="5 6"/>
<comment type="function">
    <text evidence="5">Transforms N(2)-succinylglutamate into succinate and glutamate.</text>
</comment>
<feature type="binding site" evidence="5">
    <location>
        <position position="67"/>
    </location>
    <ligand>
        <name>Zn(2+)</name>
        <dbReference type="ChEBI" id="CHEBI:29105"/>
    </ligand>
</feature>
<dbReference type="Pfam" id="PF24827">
    <property type="entry name" value="AstE_AspA_cat"/>
    <property type="match status" value="1"/>
</dbReference>
<feature type="binding site" evidence="5">
    <location>
        <position position="64"/>
    </location>
    <ligand>
        <name>Zn(2+)</name>
        <dbReference type="ChEBI" id="CHEBI:29105"/>
    </ligand>
</feature>
<dbReference type="RefSeq" id="WP_188865829.1">
    <property type="nucleotide sequence ID" value="NZ_BMNW01000003.1"/>
</dbReference>
<reference evidence="10" key="1">
    <citation type="journal article" date="2019" name="Int. J. Syst. Evol. Microbiol.">
        <title>The Global Catalogue of Microorganisms (GCM) 10K type strain sequencing project: providing services to taxonomists for standard genome sequencing and annotation.</title>
        <authorList>
            <consortium name="The Broad Institute Genomics Platform"/>
            <consortium name="The Broad Institute Genome Sequencing Center for Infectious Disease"/>
            <person name="Wu L."/>
            <person name="Ma J."/>
        </authorList>
    </citation>
    <scope>NUCLEOTIDE SEQUENCE [LARGE SCALE GENOMIC DNA]</scope>
    <source>
        <strain evidence="10">JCM 13501</strain>
    </source>
</reference>
<dbReference type="InterPro" id="IPR007036">
    <property type="entry name" value="Aste_AspA_hybrid_dom"/>
</dbReference>
<evidence type="ECO:0000256" key="4">
    <source>
        <dbReference type="ARBA" id="ARBA00022833"/>
    </source>
</evidence>
<dbReference type="PIRSF" id="PIRSF017020">
    <property type="entry name" value="AstE"/>
    <property type="match status" value="1"/>
</dbReference>
<keyword evidence="2 5" id="KW-0479">Metal-binding</keyword>
<dbReference type="EMBL" id="BMNW01000003">
    <property type="protein sequence ID" value="GGM07478.1"/>
    <property type="molecule type" value="Genomic_DNA"/>
</dbReference>
<dbReference type="PANTHER" id="PTHR15162">
    <property type="entry name" value="ASPARTOACYLASE"/>
    <property type="match status" value="1"/>
</dbReference>
<feature type="active site" evidence="5">
    <location>
        <position position="220"/>
    </location>
</feature>
<name>A0ABQ2GQQ6_9PSED</name>
<evidence type="ECO:0000313" key="9">
    <source>
        <dbReference type="EMBL" id="GGM07478.1"/>
    </source>
</evidence>
<proteinExistence type="inferred from homology"/>
<dbReference type="InterPro" id="IPR050178">
    <property type="entry name" value="AspA/AstE_fam"/>
</dbReference>
<feature type="binding site" evidence="5">
    <location>
        <position position="156"/>
    </location>
    <ligand>
        <name>Zn(2+)</name>
        <dbReference type="ChEBI" id="CHEBI:29105"/>
    </ligand>
</feature>
<dbReference type="PANTHER" id="PTHR15162:SF7">
    <property type="entry name" value="SUCCINYLGLUTAMATE DESUCCINYLASE"/>
    <property type="match status" value="1"/>
</dbReference>
<evidence type="ECO:0000256" key="5">
    <source>
        <dbReference type="HAMAP-Rule" id="MF_00767"/>
    </source>
</evidence>
<dbReference type="SUPFAM" id="SSF53187">
    <property type="entry name" value="Zn-dependent exopeptidases"/>
    <property type="match status" value="1"/>
</dbReference>
<dbReference type="InterPro" id="IPR016681">
    <property type="entry name" value="SuccinylGlu_desuccinylase"/>
</dbReference>
<dbReference type="CDD" id="cd03855">
    <property type="entry name" value="M14_ASTE"/>
    <property type="match status" value="1"/>
</dbReference>
<evidence type="ECO:0000256" key="6">
    <source>
        <dbReference type="NCBIfam" id="TIGR03242"/>
    </source>
</evidence>
<evidence type="ECO:0000256" key="3">
    <source>
        <dbReference type="ARBA" id="ARBA00022801"/>
    </source>
</evidence>
<gene>
    <name evidence="5 9" type="primary">astE</name>
    <name evidence="9" type="ORF">GCM10009425_18430</name>
</gene>
<dbReference type="Proteomes" id="UP000616499">
    <property type="component" value="Unassembled WGS sequence"/>
</dbReference>
<keyword evidence="10" id="KW-1185">Reference proteome</keyword>
<evidence type="ECO:0000256" key="1">
    <source>
        <dbReference type="ARBA" id="ARBA00022503"/>
    </source>
</evidence>
<comment type="pathway">
    <text evidence="5">Amino-acid degradation; L-arginine degradation via AST pathway; L-glutamate and succinate from L-arginine: step 5/5.</text>
</comment>